<name>A0A8J8FG98_9BACT</name>
<dbReference type="EMBL" id="WHPF01000002">
    <property type="protein sequence ID" value="NNV54549.1"/>
    <property type="molecule type" value="Genomic_DNA"/>
</dbReference>
<evidence type="ECO:0000313" key="1">
    <source>
        <dbReference type="EMBL" id="NNV54549.1"/>
    </source>
</evidence>
<reference evidence="1" key="1">
    <citation type="submission" date="2019-10" db="EMBL/GenBank/DDBJ databases">
        <title>Draft genome sequence of Panacibacter sp. KCS-6.</title>
        <authorList>
            <person name="Yim K.J."/>
        </authorList>
    </citation>
    <scope>NUCLEOTIDE SEQUENCE</scope>
    <source>
        <strain evidence="1">KCS-6</strain>
    </source>
</reference>
<evidence type="ECO:0000313" key="2">
    <source>
        <dbReference type="Proteomes" id="UP000598971"/>
    </source>
</evidence>
<dbReference type="RefSeq" id="WP_171606466.1">
    <property type="nucleotide sequence ID" value="NZ_WHPF01000002.1"/>
</dbReference>
<sequence>MTGIELIAQERQEQIEKHGISISQDVVYNSGFEKPLTKAAAALTCENGNTLAAEAMRPYNWDKEIWQKMMGKTYKERLVIAGALIAAEIDRVQAIPKDYRNDLK</sequence>
<dbReference type="AlphaFoldDB" id="A0A8J8FG98"/>
<organism evidence="1 2">
    <name type="scientific">Limnovirga soli</name>
    <dbReference type="NCBI Taxonomy" id="2656915"/>
    <lineage>
        <taxon>Bacteria</taxon>
        <taxon>Pseudomonadati</taxon>
        <taxon>Bacteroidota</taxon>
        <taxon>Chitinophagia</taxon>
        <taxon>Chitinophagales</taxon>
        <taxon>Chitinophagaceae</taxon>
        <taxon>Limnovirga</taxon>
    </lineage>
</organism>
<comment type="caution">
    <text evidence="1">The sequence shown here is derived from an EMBL/GenBank/DDBJ whole genome shotgun (WGS) entry which is preliminary data.</text>
</comment>
<gene>
    <name evidence="1" type="ORF">GD597_03685</name>
</gene>
<proteinExistence type="predicted"/>
<accession>A0A8J8FG98</accession>
<protein>
    <submittedName>
        <fullName evidence="1">Uncharacterized protein</fullName>
    </submittedName>
</protein>
<dbReference type="Proteomes" id="UP000598971">
    <property type="component" value="Unassembled WGS sequence"/>
</dbReference>
<keyword evidence="2" id="KW-1185">Reference proteome</keyword>